<keyword evidence="1" id="KW-0472">Membrane</keyword>
<reference evidence="3" key="1">
    <citation type="submission" date="2016-05" db="EMBL/GenBank/DDBJ databases">
        <authorList>
            <person name="Naeem Raeece"/>
        </authorList>
    </citation>
    <scope>NUCLEOTIDE SEQUENCE [LARGE SCALE GENOMIC DNA]</scope>
</reference>
<evidence type="ECO:0000313" key="3">
    <source>
        <dbReference type="Proteomes" id="UP000078560"/>
    </source>
</evidence>
<name>A0A1A8W9Z7_PLAOA</name>
<keyword evidence="1" id="KW-0812">Transmembrane</keyword>
<sequence>MSKLRNNFTLSDLANKYNFIRELDLYKFYEELDKLYKDEGNLNLYDIFSYLGVEDPDVMKFLKKITRILKGLSNQEISVDKLTKTKDNNCTYLKYWLYDKLIIDGLQKQDIKIISDFLNSKKNDLDKIVSSDKPCKFYKLNLNDIYERKNIFDYSELLYDIDISIYNDISKDPIYLNYFKNGLSLYRRSKIRCPSEKKNEYCNDFNEYANNYNNYETKLPYLSCREKFLSSLLKKDTTSKGESLRGDGTNEDTLDTVFYTLLKKDGIDEKIDLNKFYKLLNKYNGTSTPKICDSLKDKLMKTKDSICKLFGRVENILTKWDDIIKVYNKLDPKESCSYLNYWIYGKLGDIDGTPCDIDNFYFLWYDYYIDISRNNTKYKCYIDKYYGFNTEELRNKKKMFDFLVYYNSMKDKFKETKNDSKKDYCPYIKGIFELYKFMERKNDSNSYTEELKLFRDKISNEELNYLEEFCPDMCLGFVFNKKLNTLCPFEEFSSSELVKKKVNSCENLVSNSVPGVIDKNNEEDYNFSNLPTTTIYNSLNGNITTNTYYSSCERLIQFNDNHCGIYDLCTKFVRNLKKLSTMEKKKRTDRCEYIIHWIYHEISKIPNIISENVYESVALREFFNIVYKVLRKLDITNCFFNTININFNEQKEKKYLHDYFKNYEKLKDENICKDDECKKYCKYILFINDLYGKYINRSCYCYKSEGCKEHYPYYFKCDDNYNPHTLFEKLQCNKFEEFPEKIKKVNKPVPEDHYFKRLAYISVNEPHLLNRDNKKSSIIPDVVSDKITSDPFHTFALGSFGFLGVLLILFILYRFTPIGSYFNNRDARNKESYFENFEHQFLEHDVQFNRGNTQNRRMRIAYHQA</sequence>
<dbReference type="InterPro" id="IPR008780">
    <property type="entry name" value="Plasmodium_Vir"/>
</dbReference>
<dbReference type="Pfam" id="PF05795">
    <property type="entry name" value="Plasmodium_Vir"/>
    <property type="match status" value="4"/>
</dbReference>
<evidence type="ECO:0000313" key="2">
    <source>
        <dbReference type="EMBL" id="SBS89651.1"/>
    </source>
</evidence>
<keyword evidence="1" id="KW-1133">Transmembrane helix</keyword>
<dbReference type="Proteomes" id="UP000078560">
    <property type="component" value="Unassembled WGS sequence"/>
</dbReference>
<gene>
    <name evidence="2" type="ORF">POVCU2_0056270</name>
</gene>
<protein>
    <submittedName>
        <fullName evidence="2">PIR Superfamily Protein</fullName>
    </submittedName>
</protein>
<dbReference type="EMBL" id="FLQU01000774">
    <property type="protein sequence ID" value="SBS89651.1"/>
    <property type="molecule type" value="Genomic_DNA"/>
</dbReference>
<feature type="transmembrane region" description="Helical" evidence="1">
    <location>
        <begin position="795"/>
        <end position="815"/>
    </location>
</feature>
<proteinExistence type="predicted"/>
<organism evidence="2 3">
    <name type="scientific">Plasmodium ovale curtisi</name>
    <dbReference type="NCBI Taxonomy" id="864141"/>
    <lineage>
        <taxon>Eukaryota</taxon>
        <taxon>Sar</taxon>
        <taxon>Alveolata</taxon>
        <taxon>Apicomplexa</taxon>
        <taxon>Aconoidasida</taxon>
        <taxon>Haemosporida</taxon>
        <taxon>Plasmodiidae</taxon>
        <taxon>Plasmodium</taxon>
        <taxon>Plasmodium (Plasmodium)</taxon>
    </lineage>
</organism>
<evidence type="ECO:0000256" key="1">
    <source>
        <dbReference type="SAM" id="Phobius"/>
    </source>
</evidence>
<accession>A0A1A8W9Z7</accession>
<dbReference type="AlphaFoldDB" id="A0A1A8W9Z7"/>